<feature type="region of interest" description="Disordered" evidence="1">
    <location>
        <begin position="94"/>
        <end position="115"/>
    </location>
</feature>
<dbReference type="OrthoDB" id="10016729at2"/>
<evidence type="ECO:0000313" key="3">
    <source>
        <dbReference type="Proteomes" id="UP000294599"/>
    </source>
</evidence>
<evidence type="ECO:0000313" key="2">
    <source>
        <dbReference type="EMBL" id="TCT00788.1"/>
    </source>
</evidence>
<keyword evidence="3" id="KW-1185">Reference proteome</keyword>
<dbReference type="RefSeq" id="WP_132577197.1">
    <property type="nucleotide sequence ID" value="NZ_JBHLWF010000013.1"/>
</dbReference>
<evidence type="ECO:0008006" key="4">
    <source>
        <dbReference type="Google" id="ProtNLM"/>
    </source>
</evidence>
<evidence type="ECO:0000256" key="1">
    <source>
        <dbReference type="SAM" id="MobiDB-lite"/>
    </source>
</evidence>
<dbReference type="EMBL" id="SMAF01000002">
    <property type="protein sequence ID" value="TCT00788.1"/>
    <property type="molecule type" value="Genomic_DNA"/>
</dbReference>
<gene>
    <name evidence="2" type="ORF">EDC25_102153</name>
</gene>
<accession>A0A4V2UWS6</accession>
<reference evidence="2 3" key="1">
    <citation type="submission" date="2019-03" db="EMBL/GenBank/DDBJ databases">
        <title>Genomic Encyclopedia of Type Strains, Phase IV (KMG-IV): sequencing the most valuable type-strain genomes for metagenomic binning, comparative biology and taxonomic classification.</title>
        <authorList>
            <person name="Goeker M."/>
        </authorList>
    </citation>
    <scope>NUCLEOTIDE SEQUENCE [LARGE SCALE GENOMIC DNA]</scope>
    <source>
        <strain evidence="2 3">DSM 21944</strain>
    </source>
</reference>
<proteinExistence type="predicted"/>
<feature type="compositionally biased region" description="Polar residues" evidence="1">
    <location>
        <begin position="99"/>
        <end position="109"/>
    </location>
</feature>
<sequence length="582" mass="61698">MTTSSARHAGMQAPDGSMSRSRPAKRCRALAAFAFAALVVAGSTLAQSPERQRAPGDRVEAPALAEHVEGLALHQFDALASLSDSDLDFVEASLKEGPSPSNTGPNTYRTDPRWGANGVAEDRFAGANEGRYSGRAVAQLSTGQIVVAALNDWPSVGTQLGLVKLNGRGQRQVWTAAGGYGHYGDQYIRYPNSTTEQPQIYSVDDMKIGPNDGIYVLVTREFIESGQTRFAPAILFFRPNGSFGGWWTFTPDGQRDNDGVAMDIRGDRMVVVGRRADPAMVNGGFWTMRLTIDSNGSLTLVPGSITVFSTPGGYGESKPGGVAFRRSTILLPPVGEVGFYVAFTARTPASAPYYTSCLTRITSGNQIDTGYGSGGVSCHSINGLFGQSDEVIDLESVGFLSGTNYIEDVFMLTRETRLYKDGFGILKLRDGVPNPTFGPSGGNTYGGCTAATNGVGEGCMPNLVPFAARTHEPLALALGANTLGVVGVSVGPGDPMVLGSGTHSWFAQINATNGTLNHLRRVQPSAFASPHQLWGVVHVGSNRYVATGETRIDGVGNAASRTMFTTRLAATSDIIYFDGFQD</sequence>
<dbReference type="Proteomes" id="UP000294599">
    <property type="component" value="Unassembled WGS sequence"/>
</dbReference>
<organism evidence="2 3">
    <name type="scientific">Pseudofulvimonas gallinarii</name>
    <dbReference type="NCBI Taxonomy" id="634155"/>
    <lineage>
        <taxon>Bacteria</taxon>
        <taxon>Pseudomonadati</taxon>
        <taxon>Pseudomonadota</taxon>
        <taxon>Gammaproteobacteria</taxon>
        <taxon>Lysobacterales</taxon>
        <taxon>Rhodanobacteraceae</taxon>
        <taxon>Pseudofulvimonas</taxon>
    </lineage>
</organism>
<feature type="region of interest" description="Disordered" evidence="1">
    <location>
        <begin position="1"/>
        <end position="22"/>
    </location>
</feature>
<name>A0A4V2UWS6_9GAMM</name>
<dbReference type="AlphaFoldDB" id="A0A4V2UWS6"/>
<comment type="caution">
    <text evidence="2">The sequence shown here is derived from an EMBL/GenBank/DDBJ whole genome shotgun (WGS) entry which is preliminary data.</text>
</comment>
<protein>
    <recommendedName>
        <fullName evidence="4">Delta-60 repeat protein</fullName>
    </recommendedName>
</protein>